<protein>
    <recommendedName>
        <fullName evidence="4">MalT-like TPR region domain-containing protein</fullName>
    </recommendedName>
</protein>
<dbReference type="InterPro" id="IPR053137">
    <property type="entry name" value="NLR-like"/>
</dbReference>
<dbReference type="Pfam" id="PF13424">
    <property type="entry name" value="TPR_12"/>
    <property type="match status" value="1"/>
</dbReference>
<dbReference type="Pfam" id="PF13374">
    <property type="entry name" value="TPR_10"/>
    <property type="match status" value="1"/>
</dbReference>
<dbReference type="InterPro" id="IPR011990">
    <property type="entry name" value="TPR-like_helical_dom_sf"/>
</dbReference>
<evidence type="ECO:0000256" key="1">
    <source>
        <dbReference type="SAM" id="MobiDB-lite"/>
    </source>
</evidence>
<dbReference type="Proteomes" id="UP000184356">
    <property type="component" value="Unassembled WGS sequence"/>
</dbReference>
<dbReference type="Gene3D" id="1.25.40.10">
    <property type="entry name" value="Tetratricopeptide repeat domain"/>
    <property type="match status" value="1"/>
</dbReference>
<sequence length="779" mass="89520">MSSHPDEQNELPPDGTTIRLELDLEEDIEREIHHFAKLSRMGLYSAAQTFFDKTLRKYDCLPPVIAEYADMLLEQGRYGHAARYLENRLELLKDRLDVYNKQLLGLMYSLATIQTKGALRAGLVEAHNAWELLGGHISSSDKPPDEVQIHIFELYVNIVVIGYRTSDWVTERWMRCPFVDPTAQARNGFVQWFIILRGLGLLWEASRIIRPLISIMSTLPGSDLAELVHTPLTPSVQLSTPNRWASLVITLNQARFLLDLALRAKVLDRESPRVVDIYRMARGKLDVADGIWKTLPAEQGVRPLYLPLALENACFDMANRQLRPKPEGLSFTLLGLLSEAEIRHDLQSQILARLCILLHISEQERDWRDLYSIFEMQTADCESIIQLADTWETFVSWFSNPESPLRRPSQHPFLAFDRSALLLYHCTQSPPEEKMWKDLLISRRPFFRPIELHRSDELLFTCQTPYTLDFDIPVYVTSFKRFPMSQVIHMLYIQVPIPFFPTTNSRVTELQRLVHHIDFYGKLTSTDGQKPLSQIEGLGLDTSTALLGIKWVKLKEMETSIWQRLSARDRLPYQDLLTFLRTIRALGCFYTSQGWLKEAVALYDYTLSHLPTLTKLDVMNTLLRDHILALEFANDLGRLYYMQGMLEKARQPLVHALEGKRRTLSVDHPSTLNTMNNLGELYQEQGLLKEAEGVLEQAIANTRRGLAPEHPSALRTMKILSQVYRHQGKHSEANELHGRVAAGPEQEPPDSPDQPKSLIEQKGLRISRKKSKEKSSRER</sequence>
<feature type="region of interest" description="Disordered" evidence="1">
    <location>
        <begin position="735"/>
        <end position="779"/>
    </location>
</feature>
<dbReference type="AlphaFoldDB" id="A0A1L9TXQ1"/>
<reference evidence="3" key="1">
    <citation type="journal article" date="2017" name="Genome Biol.">
        <title>Comparative genomics reveals high biological diversity and specific adaptations in the industrially and medically important fungal genus Aspergillus.</title>
        <authorList>
            <person name="de Vries R.P."/>
            <person name="Riley R."/>
            <person name="Wiebenga A."/>
            <person name="Aguilar-Osorio G."/>
            <person name="Amillis S."/>
            <person name="Uchima C.A."/>
            <person name="Anderluh G."/>
            <person name="Asadollahi M."/>
            <person name="Askin M."/>
            <person name="Barry K."/>
            <person name="Battaglia E."/>
            <person name="Bayram O."/>
            <person name="Benocci T."/>
            <person name="Braus-Stromeyer S.A."/>
            <person name="Caldana C."/>
            <person name="Canovas D."/>
            <person name="Cerqueira G.C."/>
            <person name="Chen F."/>
            <person name="Chen W."/>
            <person name="Choi C."/>
            <person name="Clum A."/>
            <person name="Dos Santos R.A."/>
            <person name="Damasio A.R."/>
            <person name="Diallinas G."/>
            <person name="Emri T."/>
            <person name="Fekete E."/>
            <person name="Flipphi M."/>
            <person name="Freyberg S."/>
            <person name="Gallo A."/>
            <person name="Gournas C."/>
            <person name="Habgood R."/>
            <person name="Hainaut M."/>
            <person name="Harispe M.L."/>
            <person name="Henrissat B."/>
            <person name="Hilden K.S."/>
            <person name="Hope R."/>
            <person name="Hossain A."/>
            <person name="Karabika E."/>
            <person name="Karaffa L."/>
            <person name="Karanyi Z."/>
            <person name="Krasevec N."/>
            <person name="Kuo A."/>
            <person name="Kusch H."/>
            <person name="LaButti K."/>
            <person name="Lagendijk E.L."/>
            <person name="Lapidus A."/>
            <person name="Levasseur A."/>
            <person name="Lindquist E."/>
            <person name="Lipzen A."/>
            <person name="Logrieco A.F."/>
            <person name="MacCabe A."/>
            <person name="Maekelae M.R."/>
            <person name="Malavazi I."/>
            <person name="Melin P."/>
            <person name="Meyer V."/>
            <person name="Mielnichuk N."/>
            <person name="Miskei M."/>
            <person name="Molnar A.P."/>
            <person name="Mule G."/>
            <person name="Ngan C.Y."/>
            <person name="Orejas M."/>
            <person name="Orosz E."/>
            <person name="Ouedraogo J.P."/>
            <person name="Overkamp K.M."/>
            <person name="Park H.-S."/>
            <person name="Perrone G."/>
            <person name="Piumi F."/>
            <person name="Punt P.J."/>
            <person name="Ram A.F."/>
            <person name="Ramon A."/>
            <person name="Rauscher S."/>
            <person name="Record E."/>
            <person name="Riano-Pachon D.M."/>
            <person name="Robert V."/>
            <person name="Roehrig J."/>
            <person name="Ruller R."/>
            <person name="Salamov A."/>
            <person name="Salih N.S."/>
            <person name="Samson R.A."/>
            <person name="Sandor E."/>
            <person name="Sanguinetti M."/>
            <person name="Schuetze T."/>
            <person name="Sepcic K."/>
            <person name="Shelest E."/>
            <person name="Sherlock G."/>
            <person name="Sophianopoulou V."/>
            <person name="Squina F.M."/>
            <person name="Sun H."/>
            <person name="Susca A."/>
            <person name="Todd R.B."/>
            <person name="Tsang A."/>
            <person name="Unkles S.E."/>
            <person name="van de Wiele N."/>
            <person name="van Rossen-Uffink D."/>
            <person name="Oliveira J.V."/>
            <person name="Vesth T.C."/>
            <person name="Visser J."/>
            <person name="Yu J.-H."/>
            <person name="Zhou M."/>
            <person name="Andersen M.R."/>
            <person name="Archer D.B."/>
            <person name="Baker S.E."/>
            <person name="Benoit I."/>
            <person name="Brakhage A.A."/>
            <person name="Braus G.H."/>
            <person name="Fischer R."/>
            <person name="Frisvad J.C."/>
            <person name="Goldman G.H."/>
            <person name="Houbraken J."/>
            <person name="Oakley B."/>
            <person name="Pocsi I."/>
            <person name="Scazzocchio C."/>
            <person name="Seiboth B."/>
            <person name="vanKuyk P.A."/>
            <person name="Wortman J."/>
            <person name="Dyer P.S."/>
            <person name="Grigoriev I.V."/>
        </authorList>
    </citation>
    <scope>NUCLEOTIDE SEQUENCE [LARGE SCALE GENOMIC DNA]</scope>
    <source>
        <strain evidence="3">CBS 593.65</strain>
    </source>
</reference>
<dbReference type="EMBL" id="KV878582">
    <property type="protein sequence ID" value="OJJ64209.1"/>
    <property type="molecule type" value="Genomic_DNA"/>
</dbReference>
<evidence type="ECO:0000313" key="2">
    <source>
        <dbReference type="EMBL" id="OJJ64209.1"/>
    </source>
</evidence>
<name>A0A1L9TXQ1_9EURO</name>
<accession>A0A1L9TXQ1</accession>
<dbReference type="SUPFAM" id="SSF48452">
    <property type="entry name" value="TPR-like"/>
    <property type="match status" value="1"/>
</dbReference>
<dbReference type="PANTHER" id="PTHR46082">
    <property type="entry name" value="ATP/GTP-BINDING PROTEIN-RELATED"/>
    <property type="match status" value="1"/>
</dbReference>
<keyword evidence="3" id="KW-1185">Reference proteome</keyword>
<dbReference type="GeneID" id="63759453"/>
<dbReference type="OrthoDB" id="4838614at2759"/>
<evidence type="ECO:0000313" key="3">
    <source>
        <dbReference type="Proteomes" id="UP000184356"/>
    </source>
</evidence>
<organism evidence="2 3">
    <name type="scientific">Aspergillus sydowii CBS 593.65</name>
    <dbReference type="NCBI Taxonomy" id="1036612"/>
    <lineage>
        <taxon>Eukaryota</taxon>
        <taxon>Fungi</taxon>
        <taxon>Dikarya</taxon>
        <taxon>Ascomycota</taxon>
        <taxon>Pezizomycotina</taxon>
        <taxon>Eurotiomycetes</taxon>
        <taxon>Eurotiomycetidae</taxon>
        <taxon>Eurotiales</taxon>
        <taxon>Aspergillaceae</taxon>
        <taxon>Aspergillus</taxon>
        <taxon>Aspergillus subgen. Nidulantes</taxon>
    </lineage>
</organism>
<proteinExistence type="predicted"/>
<dbReference type="RefSeq" id="XP_040708015.1">
    <property type="nucleotide sequence ID" value="XM_040843380.1"/>
</dbReference>
<dbReference type="VEuPathDB" id="FungiDB:ASPSYDRAFT_167626"/>
<evidence type="ECO:0008006" key="4">
    <source>
        <dbReference type="Google" id="ProtNLM"/>
    </source>
</evidence>
<dbReference type="STRING" id="1036612.A0A1L9TXQ1"/>
<dbReference type="PANTHER" id="PTHR46082:SF6">
    <property type="entry name" value="AAA+ ATPASE DOMAIN-CONTAINING PROTEIN-RELATED"/>
    <property type="match status" value="1"/>
</dbReference>
<gene>
    <name evidence="2" type="ORF">ASPSYDRAFT_167626</name>
</gene>